<sequence length="423" mass="45666">MSDYPSSWYAATAAQLDRQPRLEGTATADVVVVGGGFTGLSAALSAAEAGYSVILLEAHRIGWGASGRNGGQMIPGMRWSAPELVERFGPDEGKRLVEIGMAANTSVRRRIAKHAIDCELRDGHFHAAWKAAHLDEMRDELELLQRLIGYEGARVVDKAELPSIVASDAYAGGMYDANGGHLHALNYALGLARAALAAGVAIHEDTAALDVDHGSPVIVTTPHGRVEAKHGILACDSDIGSIEPRLGRMMMPVVNYNVVTRPLTPSEAEALIPSNASIAESRFVLNYYRRTPDNRLMFGGGEKYTPKPPRDVRAFVRPHLEGVFPQLRGVEIDHAWGGTIGVTMNRLPHFGRIGNSFFAHGYSGHGVLLTTLAGELVVEAMRGTAEHFDLMASLPTHPFPGGPLLRHPLHVAGMLYYALRDRL</sequence>
<gene>
    <name evidence="3" type="ORF">IRL76_11220</name>
</gene>
<keyword evidence="4" id="KW-1185">Reference proteome</keyword>
<accession>A0A7S8F382</accession>
<dbReference type="Gene3D" id="3.30.9.10">
    <property type="entry name" value="D-Amino Acid Oxidase, subunit A, domain 2"/>
    <property type="match status" value="1"/>
</dbReference>
<name>A0A7S8F382_9SPHN</name>
<evidence type="ECO:0000313" key="4">
    <source>
        <dbReference type="Proteomes" id="UP000594459"/>
    </source>
</evidence>
<keyword evidence="1" id="KW-0560">Oxidoreductase</keyword>
<feature type="domain" description="FAD dependent oxidoreductase" evidence="2">
    <location>
        <begin position="29"/>
        <end position="379"/>
    </location>
</feature>
<protein>
    <submittedName>
        <fullName evidence="3">FAD-binding oxidoreductase</fullName>
    </submittedName>
</protein>
<dbReference type="GO" id="GO:0005737">
    <property type="term" value="C:cytoplasm"/>
    <property type="evidence" value="ECO:0007669"/>
    <property type="project" value="TreeGrafter"/>
</dbReference>
<proteinExistence type="predicted"/>
<dbReference type="RefSeq" id="WP_200981423.1">
    <property type="nucleotide sequence ID" value="NZ_CP064654.1"/>
</dbReference>
<dbReference type="Pfam" id="PF01266">
    <property type="entry name" value="DAO"/>
    <property type="match status" value="1"/>
</dbReference>
<dbReference type="AlphaFoldDB" id="A0A7S8F382"/>
<dbReference type="EMBL" id="CP064654">
    <property type="protein sequence ID" value="QPC98414.1"/>
    <property type="molecule type" value="Genomic_DNA"/>
</dbReference>
<dbReference type="Gene3D" id="3.50.50.60">
    <property type="entry name" value="FAD/NAD(P)-binding domain"/>
    <property type="match status" value="1"/>
</dbReference>
<dbReference type="Proteomes" id="UP000594459">
    <property type="component" value="Chromosome"/>
</dbReference>
<evidence type="ECO:0000256" key="1">
    <source>
        <dbReference type="ARBA" id="ARBA00023002"/>
    </source>
</evidence>
<dbReference type="PANTHER" id="PTHR13847:SF281">
    <property type="entry name" value="FAD DEPENDENT OXIDOREDUCTASE DOMAIN-CONTAINING PROTEIN"/>
    <property type="match status" value="1"/>
</dbReference>
<dbReference type="InterPro" id="IPR036188">
    <property type="entry name" value="FAD/NAD-bd_sf"/>
</dbReference>
<dbReference type="SUPFAM" id="SSF51905">
    <property type="entry name" value="FAD/NAD(P)-binding domain"/>
    <property type="match status" value="1"/>
</dbReference>
<dbReference type="PANTHER" id="PTHR13847">
    <property type="entry name" value="SARCOSINE DEHYDROGENASE-RELATED"/>
    <property type="match status" value="1"/>
</dbReference>
<organism evidence="3 4">
    <name type="scientific">Qipengyuania soli</name>
    <dbReference type="NCBI Taxonomy" id="2782568"/>
    <lineage>
        <taxon>Bacteria</taxon>
        <taxon>Pseudomonadati</taxon>
        <taxon>Pseudomonadota</taxon>
        <taxon>Alphaproteobacteria</taxon>
        <taxon>Sphingomonadales</taxon>
        <taxon>Erythrobacteraceae</taxon>
        <taxon>Qipengyuania</taxon>
    </lineage>
</organism>
<evidence type="ECO:0000313" key="3">
    <source>
        <dbReference type="EMBL" id="QPC98414.1"/>
    </source>
</evidence>
<reference evidence="3 4" key="1">
    <citation type="submission" date="2020-11" db="EMBL/GenBank/DDBJ databases">
        <title>The genome sequence of Erythrobacter sp. 6D36.</title>
        <authorList>
            <person name="Liu Y."/>
        </authorList>
    </citation>
    <scope>NUCLEOTIDE SEQUENCE [LARGE SCALE GENOMIC DNA]</scope>
    <source>
        <strain evidence="3 4">6D36</strain>
    </source>
</reference>
<dbReference type="GO" id="GO:0016491">
    <property type="term" value="F:oxidoreductase activity"/>
    <property type="evidence" value="ECO:0007669"/>
    <property type="project" value="UniProtKB-KW"/>
</dbReference>
<dbReference type="InterPro" id="IPR006076">
    <property type="entry name" value="FAD-dep_OxRdtase"/>
</dbReference>
<evidence type="ECO:0000259" key="2">
    <source>
        <dbReference type="Pfam" id="PF01266"/>
    </source>
</evidence>
<dbReference type="KEGG" id="qso:IRL76_11220"/>